<feature type="transmembrane region" description="Helical" evidence="7">
    <location>
        <begin position="285"/>
        <end position="305"/>
    </location>
</feature>
<dbReference type="GO" id="GO:0016020">
    <property type="term" value="C:membrane"/>
    <property type="evidence" value="ECO:0007669"/>
    <property type="project" value="TreeGrafter"/>
</dbReference>
<feature type="transmembrane region" description="Helical" evidence="7">
    <location>
        <begin position="261"/>
        <end position="278"/>
    </location>
</feature>
<gene>
    <name evidence="9" type="ORF">DES53_102702</name>
</gene>
<comment type="caution">
    <text evidence="9">The sequence shown here is derived from an EMBL/GenBank/DDBJ whole genome shotgun (WGS) entry which is preliminary data.</text>
</comment>
<dbReference type="GO" id="GO:0012505">
    <property type="term" value="C:endomembrane system"/>
    <property type="evidence" value="ECO:0007669"/>
    <property type="project" value="UniProtKB-SubCell"/>
</dbReference>
<feature type="domain" description="Major facilitator superfamily (MFS) profile" evidence="8">
    <location>
        <begin position="13"/>
        <end position="401"/>
    </location>
</feature>
<dbReference type="Pfam" id="PF07690">
    <property type="entry name" value="MFS_1"/>
    <property type="match status" value="1"/>
</dbReference>
<keyword evidence="4 7" id="KW-0812">Transmembrane</keyword>
<keyword evidence="3" id="KW-0813">Transport</keyword>
<dbReference type="InterPro" id="IPR011701">
    <property type="entry name" value="MFS"/>
</dbReference>
<dbReference type="Proteomes" id="UP000253426">
    <property type="component" value="Unassembled WGS sequence"/>
</dbReference>
<dbReference type="InterPro" id="IPR036259">
    <property type="entry name" value="MFS_trans_sf"/>
</dbReference>
<evidence type="ECO:0000256" key="4">
    <source>
        <dbReference type="ARBA" id="ARBA00022692"/>
    </source>
</evidence>
<evidence type="ECO:0000259" key="8">
    <source>
        <dbReference type="PROSITE" id="PS50850"/>
    </source>
</evidence>
<dbReference type="RefSeq" id="WP_113957842.1">
    <property type="nucleotide sequence ID" value="NZ_QNRR01000002.1"/>
</dbReference>
<keyword evidence="6 7" id="KW-0472">Membrane</keyword>
<feature type="transmembrane region" description="Helical" evidence="7">
    <location>
        <begin position="103"/>
        <end position="124"/>
    </location>
</feature>
<dbReference type="AlphaFoldDB" id="A0A366HTS0"/>
<protein>
    <submittedName>
        <fullName evidence="9">Fucose permease</fullName>
    </submittedName>
</protein>
<comment type="similarity">
    <text evidence="2">Belongs to the major facilitator superfamily.</text>
</comment>
<feature type="transmembrane region" description="Helical" evidence="7">
    <location>
        <begin position="377"/>
        <end position="396"/>
    </location>
</feature>
<dbReference type="Gene3D" id="1.20.1250.20">
    <property type="entry name" value="MFS general substrate transporter like domains"/>
    <property type="match status" value="2"/>
</dbReference>
<dbReference type="EMBL" id="QNRR01000002">
    <property type="protein sequence ID" value="RBP46314.1"/>
    <property type="molecule type" value="Genomic_DNA"/>
</dbReference>
<evidence type="ECO:0000313" key="9">
    <source>
        <dbReference type="EMBL" id="RBP46314.1"/>
    </source>
</evidence>
<evidence type="ECO:0000256" key="5">
    <source>
        <dbReference type="ARBA" id="ARBA00022989"/>
    </source>
</evidence>
<evidence type="ECO:0000256" key="2">
    <source>
        <dbReference type="ARBA" id="ARBA00008335"/>
    </source>
</evidence>
<evidence type="ECO:0000256" key="6">
    <source>
        <dbReference type="ARBA" id="ARBA00023136"/>
    </source>
</evidence>
<dbReference type="GO" id="GO:0022857">
    <property type="term" value="F:transmembrane transporter activity"/>
    <property type="evidence" value="ECO:0007669"/>
    <property type="project" value="InterPro"/>
</dbReference>
<dbReference type="InterPro" id="IPR020846">
    <property type="entry name" value="MFS_dom"/>
</dbReference>
<feature type="transmembrane region" description="Helical" evidence="7">
    <location>
        <begin position="311"/>
        <end position="332"/>
    </location>
</feature>
<feature type="transmembrane region" description="Helical" evidence="7">
    <location>
        <begin position="79"/>
        <end position="97"/>
    </location>
</feature>
<keyword evidence="10" id="KW-1185">Reference proteome</keyword>
<evidence type="ECO:0000313" key="10">
    <source>
        <dbReference type="Proteomes" id="UP000253426"/>
    </source>
</evidence>
<keyword evidence="5 7" id="KW-1133">Transmembrane helix</keyword>
<organism evidence="9 10">
    <name type="scientific">Roseimicrobium gellanilyticum</name>
    <dbReference type="NCBI Taxonomy" id="748857"/>
    <lineage>
        <taxon>Bacteria</taxon>
        <taxon>Pseudomonadati</taxon>
        <taxon>Verrucomicrobiota</taxon>
        <taxon>Verrucomicrobiia</taxon>
        <taxon>Verrucomicrobiales</taxon>
        <taxon>Verrucomicrobiaceae</taxon>
        <taxon>Roseimicrobium</taxon>
    </lineage>
</organism>
<feature type="transmembrane region" description="Helical" evidence="7">
    <location>
        <begin position="344"/>
        <end position="365"/>
    </location>
</feature>
<dbReference type="SUPFAM" id="SSF103473">
    <property type="entry name" value="MFS general substrate transporter"/>
    <property type="match status" value="1"/>
</dbReference>
<evidence type="ECO:0000256" key="1">
    <source>
        <dbReference type="ARBA" id="ARBA00004127"/>
    </source>
</evidence>
<dbReference type="PANTHER" id="PTHR23514">
    <property type="entry name" value="BYPASS OF STOP CODON PROTEIN 6"/>
    <property type="match status" value="1"/>
</dbReference>
<feature type="transmembrane region" description="Helical" evidence="7">
    <location>
        <begin position="136"/>
        <end position="160"/>
    </location>
</feature>
<name>A0A366HTS0_9BACT</name>
<dbReference type="PANTHER" id="PTHR23514:SF3">
    <property type="entry name" value="BYPASS OF STOP CODON PROTEIN 6"/>
    <property type="match status" value="1"/>
</dbReference>
<sequence>MPPASKPIRALLLLLLTYVGFISLGLPDGMLGVAWPSMRAQFDLPLDAVSAVLVVFIAGYLISTLSSGWLLARMNVGMLLALSGAATAVGLIGYATAPAWAVIVALSFISGLGAGAIDTGLNTYAAMNYSARTMNWLHACYGLGAASGPVLLTSILASGAPWQRGYFWVGIGEVVLVACFLATLSWWPKASGTAHAEQTQETAATQPPATLWSTLRLRTVWLGIATFFIYTGTEAAVGTWAYTFLTGHHGVAPDRAGNWTAAYWGSLTVGRIAAGLIAGKFTPRALILGGAWIIVMGAVLIVSGLGATLTIVGIMFIGFGCAPIFPSLISTTPNRVPLQHTANAVGYQIAAATLGIALVPSFVGFLGRVQGLQVIPVAWFVAAAALLVLLMMLLRFSPNPSLIETRTASGTPSTP</sequence>
<feature type="transmembrane region" description="Helical" evidence="7">
    <location>
        <begin position="49"/>
        <end position="72"/>
    </location>
</feature>
<evidence type="ECO:0000256" key="7">
    <source>
        <dbReference type="SAM" id="Phobius"/>
    </source>
</evidence>
<feature type="transmembrane region" description="Helical" evidence="7">
    <location>
        <begin position="166"/>
        <end position="187"/>
    </location>
</feature>
<dbReference type="PROSITE" id="PS50850">
    <property type="entry name" value="MFS"/>
    <property type="match status" value="1"/>
</dbReference>
<proteinExistence type="inferred from homology"/>
<dbReference type="OrthoDB" id="9795150at2"/>
<comment type="subcellular location">
    <subcellularLocation>
        <location evidence="1">Endomembrane system</location>
        <topology evidence="1">Multi-pass membrane protein</topology>
    </subcellularLocation>
</comment>
<accession>A0A366HTS0</accession>
<evidence type="ECO:0000256" key="3">
    <source>
        <dbReference type="ARBA" id="ARBA00022448"/>
    </source>
</evidence>
<dbReference type="InterPro" id="IPR051788">
    <property type="entry name" value="MFS_Transporter"/>
</dbReference>
<feature type="transmembrane region" description="Helical" evidence="7">
    <location>
        <begin position="220"/>
        <end position="241"/>
    </location>
</feature>
<reference evidence="9 10" key="1">
    <citation type="submission" date="2018-06" db="EMBL/GenBank/DDBJ databases">
        <title>Genomic Encyclopedia of Type Strains, Phase IV (KMG-IV): sequencing the most valuable type-strain genomes for metagenomic binning, comparative biology and taxonomic classification.</title>
        <authorList>
            <person name="Goeker M."/>
        </authorList>
    </citation>
    <scope>NUCLEOTIDE SEQUENCE [LARGE SCALE GENOMIC DNA]</scope>
    <source>
        <strain evidence="9 10">DSM 25532</strain>
    </source>
</reference>